<evidence type="ECO:0000313" key="2">
    <source>
        <dbReference type="EMBL" id="CAI9095029.1"/>
    </source>
</evidence>
<organism evidence="2 3">
    <name type="scientific">Oldenlandia corymbosa var. corymbosa</name>
    <dbReference type="NCBI Taxonomy" id="529605"/>
    <lineage>
        <taxon>Eukaryota</taxon>
        <taxon>Viridiplantae</taxon>
        <taxon>Streptophyta</taxon>
        <taxon>Embryophyta</taxon>
        <taxon>Tracheophyta</taxon>
        <taxon>Spermatophyta</taxon>
        <taxon>Magnoliopsida</taxon>
        <taxon>eudicotyledons</taxon>
        <taxon>Gunneridae</taxon>
        <taxon>Pentapetalae</taxon>
        <taxon>asterids</taxon>
        <taxon>lamiids</taxon>
        <taxon>Gentianales</taxon>
        <taxon>Rubiaceae</taxon>
        <taxon>Rubioideae</taxon>
        <taxon>Spermacoceae</taxon>
        <taxon>Hedyotis-Oldenlandia complex</taxon>
        <taxon>Oldenlandia</taxon>
    </lineage>
</organism>
<feature type="region of interest" description="Disordered" evidence="1">
    <location>
        <begin position="197"/>
        <end position="245"/>
    </location>
</feature>
<feature type="compositionally biased region" description="Basic and acidic residues" evidence="1">
    <location>
        <begin position="148"/>
        <end position="160"/>
    </location>
</feature>
<feature type="region of interest" description="Disordered" evidence="1">
    <location>
        <begin position="132"/>
        <end position="171"/>
    </location>
</feature>
<accession>A0AAV1CH41</accession>
<dbReference type="EMBL" id="OX459119">
    <property type="protein sequence ID" value="CAI9095029.1"/>
    <property type="molecule type" value="Genomic_DNA"/>
</dbReference>
<evidence type="ECO:0000256" key="1">
    <source>
        <dbReference type="SAM" id="MobiDB-lite"/>
    </source>
</evidence>
<name>A0AAV1CH41_OLDCO</name>
<proteinExistence type="predicted"/>
<evidence type="ECO:0000313" key="3">
    <source>
        <dbReference type="Proteomes" id="UP001161247"/>
    </source>
</evidence>
<feature type="region of interest" description="Disordered" evidence="1">
    <location>
        <begin position="1"/>
        <end position="71"/>
    </location>
</feature>
<dbReference type="Proteomes" id="UP001161247">
    <property type="component" value="Chromosome 2"/>
</dbReference>
<keyword evidence="3" id="KW-1185">Reference proteome</keyword>
<sequence>MMATIQGKASRAQIVAPAWKQKPVQNQNQEEIEKEKGASTSGLTEKEKEHIPMDIPSTVSPQQQNSSAKRRFTKEQLNIVLEKNKMEENLADPWEEEVLINKENREQELVLYQDPEKTIKLSDRFQVLSELLEDDEFSEMEENQDEQQINHDSDGSHSDTEEAYSELQRDTYGKTVETSAVNDMAIVKLTTVPEMEDARLVVLDGEEKKKKPGRPKGSTKSVKQVSSKTRSWAGLNGDLSSKISQ</sequence>
<reference evidence="2" key="1">
    <citation type="submission" date="2023-03" db="EMBL/GenBank/DDBJ databases">
        <authorList>
            <person name="Julca I."/>
        </authorList>
    </citation>
    <scope>NUCLEOTIDE SEQUENCE</scope>
</reference>
<feature type="compositionally biased region" description="Low complexity" evidence="1">
    <location>
        <begin position="215"/>
        <end position="229"/>
    </location>
</feature>
<feature type="compositionally biased region" description="Acidic residues" evidence="1">
    <location>
        <begin position="132"/>
        <end position="145"/>
    </location>
</feature>
<dbReference type="AlphaFoldDB" id="A0AAV1CH41"/>
<protein>
    <submittedName>
        <fullName evidence="2">OLC1v1030881C1</fullName>
    </submittedName>
</protein>
<feature type="compositionally biased region" description="Polar residues" evidence="1">
    <location>
        <begin position="57"/>
        <end position="67"/>
    </location>
</feature>
<gene>
    <name evidence="2" type="ORF">OLC1_LOCUS6086</name>
</gene>